<dbReference type="GO" id="GO:0008270">
    <property type="term" value="F:zinc ion binding"/>
    <property type="evidence" value="ECO:0007669"/>
    <property type="project" value="UniProtKB-UniRule"/>
</dbReference>
<evidence type="ECO:0000256" key="2">
    <source>
        <dbReference type="HAMAP-Rule" id="MF_00220"/>
    </source>
</evidence>
<dbReference type="PANTHER" id="PTHR43668:SF2">
    <property type="entry name" value="ALLANTOINASE"/>
    <property type="match status" value="1"/>
</dbReference>
<dbReference type="EMBL" id="JAGQHS010000034">
    <property type="protein sequence ID" value="MCA9755847.1"/>
    <property type="molecule type" value="Genomic_DNA"/>
</dbReference>
<feature type="domain" description="Dihydroorotase catalytic" evidence="4">
    <location>
        <begin position="57"/>
        <end position="241"/>
    </location>
</feature>
<feature type="binding site" evidence="2">
    <location>
        <begin position="329"/>
        <end position="330"/>
    </location>
    <ligand>
        <name>substrate</name>
    </ligand>
</feature>
<feature type="binding site" evidence="2">
    <location>
        <position position="284"/>
    </location>
    <ligand>
        <name>substrate</name>
    </ligand>
</feature>
<organism evidence="5 6">
    <name type="scientific">Eiseniibacteriota bacterium</name>
    <dbReference type="NCBI Taxonomy" id="2212470"/>
    <lineage>
        <taxon>Bacteria</taxon>
        <taxon>Candidatus Eiseniibacteriota</taxon>
    </lineage>
</organism>
<dbReference type="InterPro" id="IPR004722">
    <property type="entry name" value="DHOase"/>
</dbReference>
<dbReference type="GO" id="GO:0006145">
    <property type="term" value="P:purine nucleobase catabolic process"/>
    <property type="evidence" value="ECO:0007669"/>
    <property type="project" value="TreeGrafter"/>
</dbReference>
<dbReference type="HAMAP" id="MF_00220_B">
    <property type="entry name" value="PyrC_classI_B"/>
    <property type="match status" value="1"/>
</dbReference>
<feature type="binding site" evidence="2">
    <location>
        <position position="66"/>
    </location>
    <ligand>
        <name>Zn(2+)</name>
        <dbReference type="ChEBI" id="CHEBI:29105"/>
        <label>1</label>
    </ligand>
</feature>
<dbReference type="SUPFAM" id="SSF51556">
    <property type="entry name" value="Metallo-dependent hydrolases"/>
    <property type="match status" value="1"/>
</dbReference>
<dbReference type="SUPFAM" id="SSF51338">
    <property type="entry name" value="Composite domain of metallo-dependent hydrolases"/>
    <property type="match status" value="1"/>
</dbReference>
<comment type="caution">
    <text evidence="2">Lacks conserved residue(s) required for the propagation of feature annotation.</text>
</comment>
<dbReference type="Proteomes" id="UP000739538">
    <property type="component" value="Unassembled WGS sequence"/>
</dbReference>
<feature type="binding site" evidence="2">
    <location>
        <position position="238"/>
    </location>
    <ligand>
        <name>Zn(2+)</name>
        <dbReference type="ChEBI" id="CHEBI:29105"/>
        <label>2</label>
    </ligand>
</feature>
<dbReference type="GO" id="GO:0004151">
    <property type="term" value="F:dihydroorotase activity"/>
    <property type="evidence" value="ECO:0007669"/>
    <property type="project" value="UniProtKB-UniRule"/>
</dbReference>
<dbReference type="InterPro" id="IPR011059">
    <property type="entry name" value="Metal-dep_hydrolase_composite"/>
</dbReference>
<dbReference type="Pfam" id="PF12890">
    <property type="entry name" value="DHOase"/>
    <property type="match status" value="1"/>
</dbReference>
<feature type="binding site" evidence="2">
    <location>
        <position position="315"/>
    </location>
    <ligand>
        <name>substrate</name>
    </ligand>
</feature>
<evidence type="ECO:0000256" key="1">
    <source>
        <dbReference type="ARBA" id="ARBA00022975"/>
    </source>
</evidence>
<keyword evidence="2" id="KW-0378">Hydrolase</keyword>
<reference evidence="5" key="2">
    <citation type="journal article" date="2021" name="Microbiome">
        <title>Successional dynamics and alternative stable states in a saline activated sludge microbial community over 9 years.</title>
        <authorList>
            <person name="Wang Y."/>
            <person name="Ye J."/>
            <person name="Ju F."/>
            <person name="Liu L."/>
            <person name="Boyd J.A."/>
            <person name="Deng Y."/>
            <person name="Parks D.H."/>
            <person name="Jiang X."/>
            <person name="Yin X."/>
            <person name="Woodcroft B.J."/>
            <person name="Tyson G.W."/>
            <person name="Hugenholtz P."/>
            <person name="Polz M.F."/>
            <person name="Zhang T."/>
        </authorList>
    </citation>
    <scope>NUCLEOTIDE SEQUENCE</scope>
    <source>
        <strain evidence="5">HKST-UBA02</strain>
    </source>
</reference>
<dbReference type="CDD" id="cd01317">
    <property type="entry name" value="DHOase_IIa"/>
    <property type="match status" value="1"/>
</dbReference>
<dbReference type="Gene3D" id="3.20.20.140">
    <property type="entry name" value="Metal-dependent hydrolases"/>
    <property type="match status" value="1"/>
</dbReference>
<dbReference type="AlphaFoldDB" id="A0A956NBP3"/>
<dbReference type="InterPro" id="IPR050138">
    <property type="entry name" value="DHOase/Allantoinase_Hydrolase"/>
</dbReference>
<keyword evidence="1 2" id="KW-0665">Pyrimidine biosynthesis</keyword>
<feature type="active site" evidence="2">
    <location>
        <position position="311"/>
    </location>
</feature>
<comment type="pathway">
    <text evidence="2">Pyrimidine metabolism; UMP biosynthesis via de novo pathway; (S)-dihydroorotate from bicarbonate: step 3/3.</text>
</comment>
<evidence type="ECO:0000259" key="4">
    <source>
        <dbReference type="Pfam" id="PF12890"/>
    </source>
</evidence>
<reference evidence="5" key="1">
    <citation type="submission" date="2020-04" db="EMBL/GenBank/DDBJ databases">
        <authorList>
            <person name="Zhang T."/>
        </authorList>
    </citation>
    <scope>NUCLEOTIDE SEQUENCE</scope>
    <source>
        <strain evidence="5">HKST-UBA02</strain>
    </source>
</reference>
<dbReference type="NCBIfam" id="TIGR00857">
    <property type="entry name" value="pyrC_multi"/>
    <property type="match status" value="1"/>
</dbReference>
<feature type="region of interest" description="Disordered" evidence="3">
    <location>
        <begin position="430"/>
        <end position="451"/>
    </location>
</feature>
<dbReference type="Gene3D" id="2.30.40.10">
    <property type="entry name" value="Urease, subunit C, domain 1"/>
    <property type="match status" value="1"/>
</dbReference>
<dbReference type="InterPro" id="IPR032466">
    <property type="entry name" value="Metal_Hydrolase"/>
</dbReference>
<sequence>MSETKANLLLRNVRRLGDNGAIDPAPCDVRIEEGKIAAIGPELVGNGLPELDLGGSTVVPGLFDLHVNLREPGGEDAETIASGSRAAAAGGFSAVAAMPSTPTPNDTRAVIDLIHERTRGTCGTTVHPVAALTKGLDGKQLTEMWELADTGAVGVSDDGHATASSEVLRRGMEYARMCGLPVLVHCDDADLRGRGVMHEGFVSTTLGLRGIPSSCEEITLARNLSIAALTGCRVHVQHVSSEAGVEMIRRAKERGLDVSAEVTAHHLTFTDEALRDYDPRFKCNPPLREESDRAALRRGVMDGTIDVIVSDHFPHTRVATDVEFDRAPFGVAGLETVVSASFAVLVEEGGWSLGSFVRALSSRPREILGLPVPTLSVGEWADLTVLDLSARRTIAAETFESMGRNCPFVGHTLPVAVRLTLSMGSVTFQEPGMPERGGTGTSAVPVGENQR</sequence>
<dbReference type="GO" id="GO:0044205">
    <property type="term" value="P:'de novo' UMP biosynthetic process"/>
    <property type="evidence" value="ECO:0007669"/>
    <property type="project" value="UniProtKB-UniRule"/>
</dbReference>
<comment type="similarity">
    <text evidence="2">Belongs to the metallo-dependent hydrolases superfamily. DHOase family. Class I DHOase subfamily.</text>
</comment>
<dbReference type="InterPro" id="IPR024403">
    <property type="entry name" value="DHOase_cat"/>
</dbReference>
<feature type="binding site" evidence="2">
    <location>
        <position position="158"/>
    </location>
    <ligand>
        <name>Zn(2+)</name>
        <dbReference type="ChEBI" id="CHEBI:29105"/>
        <label>1</label>
    </ligand>
</feature>
<keyword evidence="2" id="KW-0862">Zinc</keyword>
<proteinExistence type="inferred from homology"/>
<dbReference type="GO" id="GO:0005737">
    <property type="term" value="C:cytoplasm"/>
    <property type="evidence" value="ECO:0007669"/>
    <property type="project" value="TreeGrafter"/>
</dbReference>
<evidence type="ECO:0000313" key="5">
    <source>
        <dbReference type="EMBL" id="MCA9755847.1"/>
    </source>
</evidence>
<name>A0A956NBP3_UNCEI</name>
<comment type="function">
    <text evidence="2">Catalyzes the reversible cyclization of carbamoyl aspartate to dihydroorotate.</text>
</comment>
<dbReference type="GO" id="GO:0004038">
    <property type="term" value="F:allantoinase activity"/>
    <property type="evidence" value="ECO:0007669"/>
    <property type="project" value="TreeGrafter"/>
</dbReference>
<feature type="binding site" evidence="2">
    <location>
        <position position="158"/>
    </location>
    <ligand>
        <name>Zn(2+)</name>
        <dbReference type="ChEBI" id="CHEBI:29105"/>
        <label>2</label>
    </ligand>
</feature>
<evidence type="ECO:0000313" key="6">
    <source>
        <dbReference type="Proteomes" id="UP000739538"/>
    </source>
</evidence>
<gene>
    <name evidence="2" type="primary">pyrC</name>
    <name evidence="5" type="ORF">KDA27_08610</name>
</gene>
<keyword evidence="2" id="KW-0479">Metal-binding</keyword>
<dbReference type="EC" id="3.5.2.3" evidence="2"/>
<comment type="catalytic activity">
    <reaction evidence="2">
        <text>(S)-dihydroorotate + H2O = N-carbamoyl-L-aspartate + H(+)</text>
        <dbReference type="Rhea" id="RHEA:24296"/>
        <dbReference type="ChEBI" id="CHEBI:15377"/>
        <dbReference type="ChEBI" id="CHEBI:15378"/>
        <dbReference type="ChEBI" id="CHEBI:30864"/>
        <dbReference type="ChEBI" id="CHEBI:32814"/>
        <dbReference type="EC" id="3.5.2.3"/>
    </reaction>
</comment>
<comment type="cofactor">
    <cofactor evidence="2">
        <name>Zn(2+)</name>
        <dbReference type="ChEBI" id="CHEBI:29105"/>
    </cofactor>
    <text evidence="2">Binds 2 Zn(2+) ions per subunit.</text>
</comment>
<comment type="caution">
    <text evidence="5">The sequence shown here is derived from an EMBL/GenBank/DDBJ whole genome shotgun (WGS) entry which is preliminary data.</text>
</comment>
<dbReference type="PANTHER" id="PTHR43668">
    <property type="entry name" value="ALLANTOINASE"/>
    <property type="match status" value="1"/>
</dbReference>
<evidence type="ECO:0000256" key="3">
    <source>
        <dbReference type="SAM" id="MobiDB-lite"/>
    </source>
</evidence>
<accession>A0A956NBP3</accession>
<feature type="binding site" evidence="2">
    <location>
        <position position="185"/>
    </location>
    <ligand>
        <name>Zn(2+)</name>
        <dbReference type="ChEBI" id="CHEBI:29105"/>
        <label>2</label>
    </ligand>
</feature>
<protein>
    <recommendedName>
        <fullName evidence="2">Dihydroorotase</fullName>
        <shortName evidence="2">DHOase</shortName>
        <ecNumber evidence="2">3.5.2.3</ecNumber>
    </recommendedName>
</protein>
<feature type="binding site" evidence="2">
    <location>
        <position position="311"/>
    </location>
    <ligand>
        <name>Zn(2+)</name>
        <dbReference type="ChEBI" id="CHEBI:29105"/>
        <label>1</label>
    </ligand>
</feature>